<feature type="transmembrane region" description="Helical" evidence="6">
    <location>
        <begin position="37"/>
        <end position="61"/>
    </location>
</feature>
<dbReference type="AlphaFoldDB" id="T1G2G2"/>
<sequence>MWYAMLLTAIATLILVHFVAAMIALGHLKKHRIGRFVPLVIITLGLIPSALATLITSAAIAGVYQTSGNSMKILYGVAWGVGQTIVLIFISFTRILATL</sequence>
<dbReference type="InParanoid" id="T1G2G2"/>
<keyword evidence="5 6" id="KW-0472">Membrane</keyword>
<evidence type="ECO:0000313" key="8">
    <source>
        <dbReference type="EnsemblMetazoa" id="HelroP76173"/>
    </source>
</evidence>
<keyword evidence="9" id="KW-1185">Reference proteome</keyword>
<dbReference type="STRING" id="6412.T1G2G2"/>
<reference evidence="7 9" key="2">
    <citation type="journal article" date="2013" name="Nature">
        <title>Insights into bilaterian evolution from three spiralian genomes.</title>
        <authorList>
            <person name="Simakov O."/>
            <person name="Marletaz F."/>
            <person name="Cho S.J."/>
            <person name="Edsinger-Gonzales E."/>
            <person name="Havlak P."/>
            <person name="Hellsten U."/>
            <person name="Kuo D.H."/>
            <person name="Larsson T."/>
            <person name="Lv J."/>
            <person name="Arendt D."/>
            <person name="Savage R."/>
            <person name="Osoegawa K."/>
            <person name="de Jong P."/>
            <person name="Grimwood J."/>
            <person name="Chapman J.A."/>
            <person name="Shapiro H."/>
            <person name="Aerts A."/>
            <person name="Otillar R.P."/>
            <person name="Terry A.Y."/>
            <person name="Boore J.L."/>
            <person name="Grigoriev I.V."/>
            <person name="Lindberg D.R."/>
            <person name="Seaver E.C."/>
            <person name="Weisblat D.A."/>
            <person name="Putnam N.H."/>
            <person name="Rokhsar D.S."/>
        </authorList>
    </citation>
    <scope>NUCLEOTIDE SEQUENCE</scope>
</reference>
<comment type="subcellular location">
    <subcellularLocation>
        <location evidence="1">Membrane</location>
        <topology evidence="1">Multi-pass membrane protein</topology>
    </subcellularLocation>
</comment>
<dbReference type="PANTHER" id="PTHR22779:SF6">
    <property type="entry name" value="SD17342P"/>
    <property type="match status" value="1"/>
</dbReference>
<dbReference type="EnsemblMetazoa" id="HelroT76173">
    <property type="protein sequence ID" value="HelroP76173"/>
    <property type="gene ID" value="HelroG76173"/>
</dbReference>
<keyword evidence="3 6" id="KW-0812">Transmembrane</keyword>
<evidence type="ECO:0000256" key="5">
    <source>
        <dbReference type="ARBA" id="ARBA00023136"/>
    </source>
</evidence>
<evidence type="ECO:0000256" key="3">
    <source>
        <dbReference type="ARBA" id="ARBA00022692"/>
    </source>
</evidence>
<evidence type="ECO:0000256" key="4">
    <source>
        <dbReference type="ARBA" id="ARBA00022989"/>
    </source>
</evidence>
<dbReference type="FunCoup" id="T1G2G2">
    <property type="interactions" value="328"/>
</dbReference>
<evidence type="ECO:0000256" key="1">
    <source>
        <dbReference type="ARBA" id="ARBA00004141"/>
    </source>
</evidence>
<accession>T1G2G2</accession>
<evidence type="ECO:0008006" key="10">
    <source>
        <dbReference type="Google" id="ProtNLM"/>
    </source>
</evidence>
<dbReference type="GO" id="GO:0016020">
    <property type="term" value="C:membrane"/>
    <property type="evidence" value="ECO:0007669"/>
    <property type="project" value="UniProtKB-SubCell"/>
</dbReference>
<dbReference type="PANTHER" id="PTHR22779">
    <property type="entry name" value="SD17342P"/>
    <property type="match status" value="1"/>
</dbReference>
<dbReference type="EMBL" id="KB096183">
    <property type="protein sequence ID" value="ESO07798.1"/>
    <property type="molecule type" value="Genomic_DNA"/>
</dbReference>
<evidence type="ECO:0000313" key="7">
    <source>
        <dbReference type="EMBL" id="ESO07798.1"/>
    </source>
</evidence>
<gene>
    <name evidence="8" type="primary">20215260</name>
    <name evidence="7" type="ORF">HELRODRAFT_76173</name>
</gene>
<dbReference type="Pfam" id="PF10190">
    <property type="entry name" value="Tmemb_170"/>
    <property type="match status" value="1"/>
</dbReference>
<reference evidence="9" key="1">
    <citation type="submission" date="2012-12" db="EMBL/GenBank/DDBJ databases">
        <authorList>
            <person name="Hellsten U."/>
            <person name="Grimwood J."/>
            <person name="Chapman J.A."/>
            <person name="Shapiro H."/>
            <person name="Aerts A."/>
            <person name="Otillar R.P."/>
            <person name="Terry A.Y."/>
            <person name="Boore J.L."/>
            <person name="Simakov O."/>
            <person name="Marletaz F."/>
            <person name="Cho S.-J."/>
            <person name="Edsinger-Gonzales E."/>
            <person name="Havlak P."/>
            <person name="Kuo D.-H."/>
            <person name="Larsson T."/>
            <person name="Lv J."/>
            <person name="Arendt D."/>
            <person name="Savage R."/>
            <person name="Osoegawa K."/>
            <person name="de Jong P."/>
            <person name="Lindberg D.R."/>
            <person name="Seaver E.C."/>
            <person name="Weisblat D.A."/>
            <person name="Putnam N.H."/>
            <person name="Grigoriev I.V."/>
            <person name="Rokhsar D.S."/>
        </authorList>
    </citation>
    <scope>NUCLEOTIDE SEQUENCE</scope>
</reference>
<organism evidence="8 9">
    <name type="scientific">Helobdella robusta</name>
    <name type="common">Californian leech</name>
    <dbReference type="NCBI Taxonomy" id="6412"/>
    <lineage>
        <taxon>Eukaryota</taxon>
        <taxon>Metazoa</taxon>
        <taxon>Spiralia</taxon>
        <taxon>Lophotrochozoa</taxon>
        <taxon>Annelida</taxon>
        <taxon>Clitellata</taxon>
        <taxon>Hirudinea</taxon>
        <taxon>Rhynchobdellida</taxon>
        <taxon>Glossiphoniidae</taxon>
        <taxon>Helobdella</taxon>
    </lineage>
</organism>
<comment type="similarity">
    <text evidence="2">Belongs to the TMEM170 family.</text>
</comment>
<dbReference type="GeneID" id="20215260"/>
<dbReference type="Proteomes" id="UP000015101">
    <property type="component" value="Unassembled WGS sequence"/>
</dbReference>
<evidence type="ECO:0000256" key="2">
    <source>
        <dbReference type="ARBA" id="ARBA00006325"/>
    </source>
</evidence>
<dbReference type="OMA" id="VEMWYHI"/>
<dbReference type="OrthoDB" id="13807at2759"/>
<reference evidence="8" key="3">
    <citation type="submission" date="2015-06" db="UniProtKB">
        <authorList>
            <consortium name="EnsemblMetazoa"/>
        </authorList>
    </citation>
    <scope>IDENTIFICATION</scope>
</reference>
<feature type="transmembrane region" description="Helical" evidence="6">
    <location>
        <begin position="6"/>
        <end position="25"/>
    </location>
</feature>
<name>T1G2G2_HELRO</name>
<feature type="transmembrane region" description="Helical" evidence="6">
    <location>
        <begin position="73"/>
        <end position="97"/>
    </location>
</feature>
<dbReference type="InterPro" id="IPR019334">
    <property type="entry name" value="TMEM170A/B/YPR153W-like"/>
</dbReference>
<keyword evidence="4 6" id="KW-1133">Transmembrane helix</keyword>
<protein>
    <recommendedName>
        <fullName evidence="10">Transmembrane protein 170A</fullName>
    </recommendedName>
</protein>
<dbReference type="RefSeq" id="XP_009014409.1">
    <property type="nucleotide sequence ID" value="XM_009016161.1"/>
</dbReference>
<dbReference type="EMBL" id="AMQM01003525">
    <property type="status" value="NOT_ANNOTATED_CDS"/>
    <property type="molecule type" value="Genomic_DNA"/>
</dbReference>
<dbReference type="HOGENOM" id="CLU_149050_1_0_1"/>
<evidence type="ECO:0000313" key="9">
    <source>
        <dbReference type="Proteomes" id="UP000015101"/>
    </source>
</evidence>
<evidence type="ECO:0000256" key="6">
    <source>
        <dbReference type="SAM" id="Phobius"/>
    </source>
</evidence>
<dbReference type="eggNOG" id="KOG4349">
    <property type="taxonomic scope" value="Eukaryota"/>
</dbReference>
<proteinExistence type="inferred from homology"/>
<dbReference type="CTD" id="20215260"/>
<dbReference type="KEGG" id="hro:HELRODRAFT_76173"/>